<accession>A0A7W2D702</accession>
<protein>
    <submittedName>
        <fullName evidence="1">Uncharacterized protein</fullName>
    </submittedName>
</protein>
<dbReference type="AlphaFoldDB" id="A0A7W2D702"/>
<proteinExistence type="predicted"/>
<evidence type="ECO:0000313" key="2">
    <source>
        <dbReference type="Proteomes" id="UP000586976"/>
    </source>
</evidence>
<dbReference type="EMBL" id="JACEQY010000049">
    <property type="protein sequence ID" value="MBA4865941.1"/>
    <property type="molecule type" value="Genomic_DNA"/>
</dbReference>
<evidence type="ECO:0000313" key="1">
    <source>
        <dbReference type="EMBL" id="MBA4865941.1"/>
    </source>
</evidence>
<name>A0A7W2D702_9ACTN</name>
<comment type="caution">
    <text evidence="1">The sequence shown here is derived from an EMBL/GenBank/DDBJ whole genome shotgun (WGS) entry which is preliminary data.</text>
</comment>
<sequence>MADELIRVGKTRIVTEVMLRRAHTVAVAARLHKLPTPVADSAAAKAWGAIPANAAGNTHSEQAGILRAIARTV</sequence>
<organism evidence="1 2">
    <name type="scientific">Streptomyces himalayensis subsp. aureolus</name>
    <dbReference type="NCBI Taxonomy" id="2758039"/>
    <lineage>
        <taxon>Bacteria</taxon>
        <taxon>Bacillati</taxon>
        <taxon>Actinomycetota</taxon>
        <taxon>Actinomycetes</taxon>
        <taxon>Kitasatosporales</taxon>
        <taxon>Streptomycetaceae</taxon>
        <taxon>Streptomyces</taxon>
        <taxon>Streptomyces himalayensis</taxon>
    </lineage>
</organism>
<keyword evidence="2" id="KW-1185">Reference proteome</keyword>
<reference evidence="1 2" key="1">
    <citation type="submission" date="2020-07" db="EMBL/GenBank/DDBJ databases">
        <title>Streptomyces isolated from Indian soil.</title>
        <authorList>
            <person name="Mandal S."/>
            <person name="Maiti P.K."/>
        </authorList>
    </citation>
    <scope>NUCLEOTIDE SEQUENCE [LARGE SCALE GENOMIC DNA]</scope>
    <source>
        <strain evidence="1 2">PSKA54</strain>
    </source>
</reference>
<dbReference type="RefSeq" id="WP_181867378.1">
    <property type="nucleotide sequence ID" value="NZ_JACEQY010000049.1"/>
</dbReference>
<gene>
    <name evidence="1" type="ORF">H1V43_32270</name>
</gene>
<dbReference type="Proteomes" id="UP000586976">
    <property type="component" value="Unassembled WGS sequence"/>
</dbReference>